<evidence type="ECO:0000313" key="6">
    <source>
        <dbReference type="EMBL" id="KMZ66075.1"/>
    </source>
</evidence>
<evidence type="ECO:0000256" key="3">
    <source>
        <dbReference type="ARBA" id="ARBA00022517"/>
    </source>
</evidence>
<dbReference type="FunFam" id="2.30.170.20:FF:000001">
    <property type="entry name" value="probable ribosome biogenesis protein RLP24"/>
    <property type="match status" value="1"/>
</dbReference>
<dbReference type="InterPro" id="IPR056366">
    <property type="entry name" value="Ribosomal_eL24"/>
</dbReference>
<dbReference type="GO" id="GO:0003735">
    <property type="term" value="F:structural constituent of ribosome"/>
    <property type="evidence" value="ECO:0007669"/>
    <property type="project" value="InterPro"/>
</dbReference>
<accession>A0A0K9PCY7</accession>
<dbReference type="InterPro" id="IPR023442">
    <property type="entry name" value="Ribosomal_eL24_CS"/>
</dbReference>
<dbReference type="STRING" id="29655.A0A0K9PCY7"/>
<keyword evidence="3" id="KW-0690">Ribosome biogenesis</keyword>
<dbReference type="InterPro" id="IPR011017">
    <property type="entry name" value="TRASH_dom"/>
</dbReference>
<dbReference type="AlphaFoldDB" id="A0A0K9PCY7"/>
<dbReference type="SMART" id="SM00746">
    <property type="entry name" value="TRASH"/>
    <property type="match status" value="1"/>
</dbReference>
<keyword evidence="4" id="KW-0539">Nucleus</keyword>
<dbReference type="PROSITE" id="PS01073">
    <property type="entry name" value="RIBOSOMAL_L24E"/>
    <property type="match status" value="1"/>
</dbReference>
<keyword evidence="6" id="KW-0687">Ribonucleoprotein</keyword>
<dbReference type="SUPFAM" id="SSF57716">
    <property type="entry name" value="Glucocorticoid receptor-like (DNA-binding domain)"/>
    <property type="match status" value="1"/>
</dbReference>
<dbReference type="GO" id="GO:0042273">
    <property type="term" value="P:ribosomal large subunit biogenesis"/>
    <property type="evidence" value="ECO:0000318"/>
    <property type="project" value="GO_Central"/>
</dbReference>
<dbReference type="CDD" id="cd00472">
    <property type="entry name" value="Ribosomal_L24e_L24"/>
    <property type="match status" value="1"/>
</dbReference>
<dbReference type="Gene3D" id="2.30.170.20">
    <property type="entry name" value="Ribosomal protein L24e"/>
    <property type="match status" value="1"/>
</dbReference>
<comment type="caution">
    <text evidence="6">The sequence shown here is derived from an EMBL/GenBank/DDBJ whole genome shotgun (WGS) entry which is preliminary data.</text>
</comment>
<dbReference type="InterPro" id="IPR038630">
    <property type="entry name" value="L24e/L24_sf"/>
</dbReference>
<evidence type="ECO:0000256" key="1">
    <source>
        <dbReference type="ARBA" id="ARBA00004123"/>
    </source>
</evidence>
<comment type="subcellular location">
    <subcellularLocation>
        <location evidence="1">Nucleus</location>
    </subcellularLocation>
</comment>
<keyword evidence="7" id="KW-1185">Reference proteome</keyword>
<proteinExistence type="inferred from homology"/>
<comment type="similarity">
    <text evidence="2">Belongs to the eukaryotic ribosomal protein eL24 family.</text>
</comment>
<dbReference type="EMBL" id="LFYR01000981">
    <property type="protein sequence ID" value="KMZ66075.1"/>
    <property type="molecule type" value="Genomic_DNA"/>
</dbReference>
<organism evidence="6 7">
    <name type="scientific">Zostera marina</name>
    <name type="common">Eelgrass</name>
    <dbReference type="NCBI Taxonomy" id="29655"/>
    <lineage>
        <taxon>Eukaryota</taxon>
        <taxon>Viridiplantae</taxon>
        <taxon>Streptophyta</taxon>
        <taxon>Embryophyta</taxon>
        <taxon>Tracheophyta</taxon>
        <taxon>Spermatophyta</taxon>
        <taxon>Magnoliopsida</taxon>
        <taxon>Liliopsida</taxon>
        <taxon>Zosteraceae</taxon>
        <taxon>Zostera</taxon>
    </lineage>
</organism>
<reference evidence="7" key="1">
    <citation type="journal article" date="2016" name="Nature">
        <title>The genome of the seagrass Zostera marina reveals angiosperm adaptation to the sea.</title>
        <authorList>
            <person name="Olsen J.L."/>
            <person name="Rouze P."/>
            <person name="Verhelst B."/>
            <person name="Lin Y.-C."/>
            <person name="Bayer T."/>
            <person name="Collen J."/>
            <person name="Dattolo E."/>
            <person name="De Paoli E."/>
            <person name="Dittami S."/>
            <person name="Maumus F."/>
            <person name="Michel G."/>
            <person name="Kersting A."/>
            <person name="Lauritano C."/>
            <person name="Lohaus R."/>
            <person name="Toepel M."/>
            <person name="Tonon T."/>
            <person name="Vanneste K."/>
            <person name="Amirebrahimi M."/>
            <person name="Brakel J."/>
            <person name="Bostroem C."/>
            <person name="Chovatia M."/>
            <person name="Grimwood J."/>
            <person name="Jenkins J.W."/>
            <person name="Jueterbock A."/>
            <person name="Mraz A."/>
            <person name="Stam W.T."/>
            <person name="Tice H."/>
            <person name="Bornberg-Bauer E."/>
            <person name="Green P.J."/>
            <person name="Pearson G.A."/>
            <person name="Procaccini G."/>
            <person name="Duarte C.M."/>
            <person name="Schmutz J."/>
            <person name="Reusch T.B.H."/>
            <person name="Van de Peer Y."/>
        </authorList>
    </citation>
    <scope>NUCLEOTIDE SEQUENCE [LARGE SCALE GENOMIC DNA]</scope>
    <source>
        <strain evidence="7">cv. Finnish</strain>
    </source>
</reference>
<gene>
    <name evidence="6" type="ORF">ZOSMA_2G00870</name>
</gene>
<dbReference type="PANTHER" id="PTHR10792">
    <property type="entry name" value="60S RIBOSOMAL PROTEIN L24"/>
    <property type="match status" value="1"/>
</dbReference>
<evidence type="ECO:0000256" key="2">
    <source>
        <dbReference type="ARBA" id="ARBA00005647"/>
    </source>
</evidence>
<dbReference type="InterPro" id="IPR000988">
    <property type="entry name" value="Ribosomal_eL24-rel_N"/>
</dbReference>
<dbReference type="OMA" id="CNPHKVR"/>
<dbReference type="Pfam" id="PF01246">
    <property type="entry name" value="Ribosomal_L24e"/>
    <property type="match status" value="1"/>
</dbReference>
<dbReference type="Proteomes" id="UP000036987">
    <property type="component" value="Unassembled WGS sequence"/>
</dbReference>
<dbReference type="GO" id="GO:0005840">
    <property type="term" value="C:ribosome"/>
    <property type="evidence" value="ECO:0007669"/>
    <property type="project" value="UniProtKB-KW"/>
</dbReference>
<dbReference type="OrthoDB" id="10262490at2759"/>
<evidence type="ECO:0000256" key="4">
    <source>
        <dbReference type="ARBA" id="ARBA00023242"/>
    </source>
</evidence>
<protein>
    <submittedName>
        <fullName evidence="6">Putative 60S ribosomal protein L24</fullName>
    </submittedName>
</protein>
<evidence type="ECO:0000259" key="5">
    <source>
        <dbReference type="SMART" id="SM00746"/>
    </source>
</evidence>
<name>A0A0K9PCY7_ZOSMR</name>
<feature type="domain" description="TRASH" evidence="5">
    <location>
        <begin position="6"/>
        <end position="44"/>
    </location>
</feature>
<dbReference type="PANTHER" id="PTHR10792:SF8">
    <property type="entry name" value="RIBOSOME BIOGENESIS PROTEIN RLP24-RELATED"/>
    <property type="match status" value="1"/>
</dbReference>
<evidence type="ECO:0000313" key="7">
    <source>
        <dbReference type="Proteomes" id="UP000036987"/>
    </source>
</evidence>
<keyword evidence="6" id="KW-0689">Ribosomal protein</keyword>
<sequence>MRLEKCWFCSSTIYPGHGIQFVRNDSKIFRFCRSKCHKNYKMKRNPRKVKWTKAYRRLHGKDMTQDATFEFERKRNRPERYDRNVTENTLKAIKTITKVRADRSDAHHKKRMSGKKSIALKESLKELDQSIHLIRAPGAVELDPSKIAPKKIKVTIQQTQETAPMEE</sequence>
<dbReference type="GO" id="GO:0005730">
    <property type="term" value="C:nucleolus"/>
    <property type="evidence" value="ECO:0000318"/>
    <property type="project" value="GO_Central"/>
</dbReference>